<reference evidence="12" key="2">
    <citation type="submission" date="2025-09" db="UniProtKB">
        <authorList>
            <consortium name="Ensembl"/>
        </authorList>
    </citation>
    <scope>IDENTIFICATION</scope>
</reference>
<evidence type="ECO:0000256" key="1">
    <source>
        <dbReference type="ARBA" id="ARBA00004167"/>
    </source>
</evidence>
<evidence type="ECO:0000256" key="4">
    <source>
        <dbReference type="ARBA" id="ARBA00022989"/>
    </source>
</evidence>
<dbReference type="SMART" id="SM00409">
    <property type="entry name" value="IG"/>
    <property type="match status" value="1"/>
</dbReference>
<dbReference type="GeneTree" id="ENSGT00390000014496"/>
<dbReference type="InterPro" id="IPR013783">
    <property type="entry name" value="Ig-like_fold"/>
</dbReference>
<dbReference type="InterPro" id="IPR040012">
    <property type="entry name" value="CD200R"/>
</dbReference>
<evidence type="ECO:0000259" key="11">
    <source>
        <dbReference type="PROSITE" id="PS50835"/>
    </source>
</evidence>
<dbReference type="Ensembl" id="ENSLLET00000041677.1">
    <property type="protein sequence ID" value="ENSLLEP00000040058.1"/>
    <property type="gene ID" value="ENSLLEG00000025496.1"/>
</dbReference>
<keyword evidence="5 9" id="KW-0472">Membrane</keyword>
<accession>A0A8C5QLP2</accession>
<dbReference type="InterPro" id="IPR003599">
    <property type="entry name" value="Ig_sub"/>
</dbReference>
<dbReference type="Pfam" id="PF08205">
    <property type="entry name" value="C2-set_2"/>
    <property type="match status" value="1"/>
</dbReference>
<dbReference type="SUPFAM" id="SSF48726">
    <property type="entry name" value="Immunoglobulin"/>
    <property type="match status" value="3"/>
</dbReference>
<name>A0A8C5QLP2_9ANUR</name>
<dbReference type="Gene3D" id="2.60.40.10">
    <property type="entry name" value="Immunoglobulins"/>
    <property type="match status" value="3"/>
</dbReference>
<feature type="domain" description="Ig-like" evidence="11">
    <location>
        <begin position="100"/>
        <end position="203"/>
    </location>
</feature>
<dbReference type="OrthoDB" id="8915654at2759"/>
<evidence type="ECO:0000313" key="12">
    <source>
        <dbReference type="Ensembl" id="ENSLLEP00000040058.1"/>
    </source>
</evidence>
<dbReference type="PANTHER" id="PTHR21462:SF2">
    <property type="entry name" value="CELL SURFACE GLYCOPROTEIN CD200 RECEPTOR 2"/>
    <property type="match status" value="1"/>
</dbReference>
<evidence type="ECO:0000256" key="7">
    <source>
        <dbReference type="ARBA" id="ARBA00023170"/>
    </source>
</evidence>
<keyword evidence="3 9" id="KW-0812">Transmembrane</keyword>
<comment type="similarity">
    <text evidence="2">Belongs to the CD200R family.</text>
</comment>
<proteinExistence type="inferred from homology"/>
<keyword evidence="13" id="KW-1185">Reference proteome</keyword>
<feature type="chain" id="PRO_5034555595" description="Ig-like domain-containing protein" evidence="10">
    <location>
        <begin position="24"/>
        <end position="323"/>
    </location>
</feature>
<evidence type="ECO:0000256" key="9">
    <source>
        <dbReference type="SAM" id="Phobius"/>
    </source>
</evidence>
<dbReference type="AlphaFoldDB" id="A0A8C5QLP2"/>
<evidence type="ECO:0000313" key="13">
    <source>
        <dbReference type="Proteomes" id="UP000694569"/>
    </source>
</evidence>
<dbReference type="GO" id="GO:0038023">
    <property type="term" value="F:signaling receptor activity"/>
    <property type="evidence" value="ECO:0007669"/>
    <property type="project" value="InterPro"/>
</dbReference>
<evidence type="ECO:0000256" key="6">
    <source>
        <dbReference type="ARBA" id="ARBA00023157"/>
    </source>
</evidence>
<sequence>MCPLHQTSLYLFLVILAFRIDLSQVPPSVSLIINPAGFPECLAVGGISPSEISWIPESDNVTTRREMEQKMWIVISIYRAQIIPGREVTCNVSHPTFTHPQILTIVIPDLLVSVLAGSTGLLHCPHNPGDTLIMMTWWIHCLYKPPCLISVTTENRSFNNCSERIIRENLSLKILKTQITDTGKYSCGMVNAHGTFQTSFMLHVLVPPSVSLTINPAGFPECWAVSGIPDPEISWIPESDTVTTRKETAPDTTWTVISTYRAQIIPGREVTCNVSHPTFTHPQILTIVIPVRSINYVRWTVIPALLLLLIAAVFWSWKSPSCR</sequence>
<evidence type="ECO:0000256" key="2">
    <source>
        <dbReference type="ARBA" id="ARBA00008215"/>
    </source>
</evidence>
<dbReference type="GO" id="GO:0150077">
    <property type="term" value="P:regulation of neuroinflammatory response"/>
    <property type="evidence" value="ECO:0007669"/>
    <property type="project" value="InterPro"/>
</dbReference>
<organism evidence="12 13">
    <name type="scientific">Leptobrachium leishanense</name>
    <name type="common">Leishan spiny toad</name>
    <dbReference type="NCBI Taxonomy" id="445787"/>
    <lineage>
        <taxon>Eukaryota</taxon>
        <taxon>Metazoa</taxon>
        <taxon>Chordata</taxon>
        <taxon>Craniata</taxon>
        <taxon>Vertebrata</taxon>
        <taxon>Euteleostomi</taxon>
        <taxon>Amphibia</taxon>
        <taxon>Batrachia</taxon>
        <taxon>Anura</taxon>
        <taxon>Pelobatoidea</taxon>
        <taxon>Megophryidae</taxon>
        <taxon>Leptobrachium</taxon>
    </lineage>
</organism>
<keyword evidence="8" id="KW-0325">Glycoprotein</keyword>
<evidence type="ECO:0000256" key="5">
    <source>
        <dbReference type="ARBA" id="ARBA00023136"/>
    </source>
</evidence>
<dbReference type="Proteomes" id="UP000694569">
    <property type="component" value="Unplaced"/>
</dbReference>
<evidence type="ECO:0000256" key="10">
    <source>
        <dbReference type="SAM" id="SignalP"/>
    </source>
</evidence>
<protein>
    <recommendedName>
        <fullName evidence="11">Ig-like domain-containing protein</fullName>
    </recommendedName>
</protein>
<feature type="transmembrane region" description="Helical" evidence="9">
    <location>
        <begin position="296"/>
        <end position="317"/>
    </location>
</feature>
<dbReference type="PROSITE" id="PS50835">
    <property type="entry name" value="IG_LIKE"/>
    <property type="match status" value="1"/>
</dbReference>
<keyword evidence="7" id="KW-0675">Receptor</keyword>
<feature type="signal peptide" evidence="10">
    <location>
        <begin position="1"/>
        <end position="23"/>
    </location>
</feature>
<evidence type="ECO:0000256" key="3">
    <source>
        <dbReference type="ARBA" id="ARBA00022692"/>
    </source>
</evidence>
<dbReference type="GO" id="GO:0009897">
    <property type="term" value="C:external side of plasma membrane"/>
    <property type="evidence" value="ECO:0007669"/>
    <property type="project" value="TreeGrafter"/>
</dbReference>
<dbReference type="InterPro" id="IPR007110">
    <property type="entry name" value="Ig-like_dom"/>
</dbReference>
<dbReference type="InterPro" id="IPR013162">
    <property type="entry name" value="CD80_C2-set"/>
</dbReference>
<evidence type="ECO:0000256" key="8">
    <source>
        <dbReference type="ARBA" id="ARBA00023180"/>
    </source>
</evidence>
<keyword evidence="10" id="KW-0732">Signal</keyword>
<keyword evidence="6" id="KW-1015">Disulfide bond</keyword>
<reference evidence="12" key="1">
    <citation type="submission" date="2025-08" db="UniProtKB">
        <authorList>
            <consortium name="Ensembl"/>
        </authorList>
    </citation>
    <scope>IDENTIFICATION</scope>
</reference>
<dbReference type="PANTHER" id="PTHR21462">
    <property type="entry name" value="CELL SURFACE GLYCOPROTEIN OX2 RECEPTOR PRECURSOR"/>
    <property type="match status" value="1"/>
</dbReference>
<dbReference type="InterPro" id="IPR036179">
    <property type="entry name" value="Ig-like_dom_sf"/>
</dbReference>
<keyword evidence="4 9" id="KW-1133">Transmembrane helix</keyword>
<comment type="subcellular location">
    <subcellularLocation>
        <location evidence="1">Membrane</location>
        <topology evidence="1">Single-pass membrane protein</topology>
    </subcellularLocation>
</comment>